<sequence length="314" mass="35068">MEVNTVKSALFKGSILLLLILTLTGCTLPGLSGTSKDTIKIGSLTQSESELMAEMLSIMIERETDANTSLVTKLGSSIVQHQGMKRGDIDISSTRYTGTDISGALGMDPIKDPEKALEVVTREFDNRFNQTWAETYGFANSYSIAVTQKFAEENNIETISDLKPYADDLRFGVNNAWVNREGDGYDGFKKTYFDFGDVFPMNLGLVYQAAASGNMDAVLAYSTDGRIKEFKLKVLEDDKQFFPPYDASPVINNETLEKYPEISEITKRLSGQISTEEMQELNYKMDVERKNPKKIAEQFLEKNNYFENTGKGGD</sequence>
<comment type="caution">
    <text evidence="2">The sequence shown here is derived from an EMBL/GenBank/DDBJ whole genome shotgun (WGS) entry which is preliminary data.</text>
</comment>
<evidence type="ECO:0000313" key="2">
    <source>
        <dbReference type="EMBL" id="TRM11538.1"/>
    </source>
</evidence>
<keyword evidence="3" id="KW-1185">Reference proteome</keyword>
<protein>
    <submittedName>
        <fullName evidence="2">Osmoprotectant ABC transporter substrate-binding protein</fullName>
    </submittedName>
</protein>
<dbReference type="AlphaFoldDB" id="A0A549YI38"/>
<accession>A0A549YI38</accession>
<organism evidence="2 3">
    <name type="scientific">Lentibacillus cibarius</name>
    <dbReference type="NCBI Taxonomy" id="2583219"/>
    <lineage>
        <taxon>Bacteria</taxon>
        <taxon>Bacillati</taxon>
        <taxon>Bacillota</taxon>
        <taxon>Bacilli</taxon>
        <taxon>Bacillales</taxon>
        <taxon>Bacillaceae</taxon>
        <taxon>Lentibacillus</taxon>
    </lineage>
</organism>
<evidence type="ECO:0000313" key="3">
    <source>
        <dbReference type="Proteomes" id="UP000319280"/>
    </source>
</evidence>
<dbReference type="Gene3D" id="3.40.190.120">
    <property type="entry name" value="Osmoprotection protein (prox), domain 2"/>
    <property type="match status" value="1"/>
</dbReference>
<dbReference type="EMBL" id="VJMZ01000001">
    <property type="protein sequence ID" value="TRM11538.1"/>
    <property type="molecule type" value="Genomic_DNA"/>
</dbReference>
<dbReference type="GO" id="GO:0022857">
    <property type="term" value="F:transmembrane transporter activity"/>
    <property type="evidence" value="ECO:0007669"/>
    <property type="project" value="InterPro"/>
</dbReference>
<dbReference type="CDD" id="cd13608">
    <property type="entry name" value="PBP2_OpuCC_like"/>
    <property type="match status" value="1"/>
</dbReference>
<reference evidence="2 3" key="1">
    <citation type="submission" date="2019-07" db="EMBL/GenBank/DDBJ databases">
        <title>Genomic analysis of Lentibacillus sp. NKC851-2.</title>
        <authorList>
            <person name="Oh Y.J."/>
        </authorList>
    </citation>
    <scope>NUCLEOTIDE SEQUENCE [LARGE SCALE GENOMIC DNA]</scope>
    <source>
        <strain evidence="2 3">NKC851-2</strain>
    </source>
</reference>
<feature type="domain" description="ABC-type glycine betaine transport system substrate-binding" evidence="1">
    <location>
        <begin position="37"/>
        <end position="302"/>
    </location>
</feature>
<dbReference type="Pfam" id="PF04069">
    <property type="entry name" value="OpuAC"/>
    <property type="match status" value="1"/>
</dbReference>
<dbReference type="InterPro" id="IPR007210">
    <property type="entry name" value="ABC_Gly_betaine_transp_sub-bd"/>
</dbReference>
<dbReference type="Gene3D" id="3.40.190.10">
    <property type="entry name" value="Periplasmic binding protein-like II"/>
    <property type="match status" value="1"/>
</dbReference>
<gene>
    <name evidence="2" type="ORF">FH966_07420</name>
</gene>
<name>A0A549YI38_9BACI</name>
<dbReference type="GO" id="GO:0043190">
    <property type="term" value="C:ATP-binding cassette (ABC) transporter complex"/>
    <property type="evidence" value="ECO:0007669"/>
    <property type="project" value="InterPro"/>
</dbReference>
<dbReference type="SUPFAM" id="SSF53850">
    <property type="entry name" value="Periplasmic binding protein-like II"/>
    <property type="match status" value="1"/>
</dbReference>
<dbReference type="RefSeq" id="WP_142790660.1">
    <property type="nucleotide sequence ID" value="NZ_VJMZ01000001.1"/>
</dbReference>
<evidence type="ECO:0000259" key="1">
    <source>
        <dbReference type="Pfam" id="PF04069"/>
    </source>
</evidence>
<dbReference type="PROSITE" id="PS51257">
    <property type="entry name" value="PROKAR_LIPOPROTEIN"/>
    <property type="match status" value="1"/>
</dbReference>
<dbReference type="Proteomes" id="UP000319280">
    <property type="component" value="Unassembled WGS sequence"/>
</dbReference>
<proteinExistence type="predicted"/>